<sequence>MTIEKLDEEGTLLWELEETVKEVAQVKMITSELKLTDQVINSDMQAGVEFEFYSKYIDPEDFETFMVNVIEAVSKINDTNIISNLNRSDNSIHNPDYKMFEIKRDDSLVTNAFGIEMTTPKTKVSRMPYYIDEVFRIIRIYGSTDATAGVHLNLSLGNTYSIDFWKFILLMEHHGLLSSWTSRICSTNVMDLLNCIKEKEAKIQKGKRTGWNVELKDSKRNFIEIRTIGGEDYEYKSEQVIKELQQICEIFISAATPGHEQKLYDELKLAQDLKVAKISKIKIKKYNEAMERIGIEYKYT</sequence>
<organism evidence="1 2">
    <name type="scientific">SAR324 cluster bacterium</name>
    <dbReference type="NCBI Taxonomy" id="2024889"/>
    <lineage>
        <taxon>Bacteria</taxon>
        <taxon>Deltaproteobacteria</taxon>
        <taxon>SAR324 cluster</taxon>
    </lineage>
</organism>
<evidence type="ECO:0000313" key="1">
    <source>
        <dbReference type="EMBL" id="PCI28649.1"/>
    </source>
</evidence>
<dbReference type="Proteomes" id="UP000218113">
    <property type="component" value="Unassembled WGS sequence"/>
</dbReference>
<gene>
    <name evidence="1" type="ORF">COB67_05935</name>
</gene>
<comment type="caution">
    <text evidence="1">The sequence shown here is derived from an EMBL/GenBank/DDBJ whole genome shotgun (WGS) entry which is preliminary data.</text>
</comment>
<protein>
    <recommendedName>
        <fullName evidence="3">Amidoligase enzyme</fullName>
    </recommendedName>
</protein>
<proteinExistence type="predicted"/>
<dbReference type="EMBL" id="NVSR01000029">
    <property type="protein sequence ID" value="PCI28649.1"/>
    <property type="molecule type" value="Genomic_DNA"/>
</dbReference>
<name>A0A2A4T5T8_9DELT</name>
<evidence type="ECO:0008006" key="3">
    <source>
        <dbReference type="Google" id="ProtNLM"/>
    </source>
</evidence>
<reference evidence="2" key="1">
    <citation type="submission" date="2017-08" db="EMBL/GenBank/DDBJ databases">
        <title>A dynamic microbial community with high functional redundancy inhabits the cold, oxic subseafloor aquifer.</title>
        <authorList>
            <person name="Tully B.J."/>
            <person name="Wheat C.G."/>
            <person name="Glazer B.T."/>
            <person name="Huber J.A."/>
        </authorList>
    </citation>
    <scope>NUCLEOTIDE SEQUENCE [LARGE SCALE GENOMIC DNA]</scope>
</reference>
<dbReference type="AlphaFoldDB" id="A0A2A4T5T8"/>
<accession>A0A2A4T5T8</accession>
<evidence type="ECO:0000313" key="2">
    <source>
        <dbReference type="Proteomes" id="UP000218113"/>
    </source>
</evidence>